<gene>
    <name evidence="3" type="ORF">AAW51_1226</name>
</gene>
<feature type="transmembrane region" description="Helical" evidence="1">
    <location>
        <begin position="295"/>
        <end position="315"/>
    </location>
</feature>
<keyword evidence="4" id="KW-1185">Reference proteome</keyword>
<dbReference type="PANTHER" id="PTHR23028">
    <property type="entry name" value="ACETYLTRANSFERASE"/>
    <property type="match status" value="1"/>
</dbReference>
<dbReference type="GO" id="GO:0016020">
    <property type="term" value="C:membrane"/>
    <property type="evidence" value="ECO:0007669"/>
    <property type="project" value="TreeGrafter"/>
</dbReference>
<feature type="transmembrane region" description="Helical" evidence="1">
    <location>
        <begin position="86"/>
        <end position="108"/>
    </location>
</feature>
<keyword evidence="1" id="KW-1133">Transmembrane helix</keyword>
<dbReference type="Proteomes" id="UP000035352">
    <property type="component" value="Chromosome"/>
</dbReference>
<feature type="transmembrane region" description="Helical" evidence="1">
    <location>
        <begin position="48"/>
        <end position="65"/>
    </location>
</feature>
<dbReference type="EMBL" id="CP011371">
    <property type="protein sequence ID" value="AKJ27917.1"/>
    <property type="molecule type" value="Genomic_DNA"/>
</dbReference>
<feature type="transmembrane region" description="Helical" evidence="1">
    <location>
        <begin position="164"/>
        <end position="179"/>
    </location>
</feature>
<dbReference type="KEGG" id="pbh:AAW51_1226"/>
<evidence type="ECO:0000313" key="3">
    <source>
        <dbReference type="EMBL" id="AKJ27917.1"/>
    </source>
</evidence>
<dbReference type="GO" id="GO:0000271">
    <property type="term" value="P:polysaccharide biosynthetic process"/>
    <property type="evidence" value="ECO:0007669"/>
    <property type="project" value="TreeGrafter"/>
</dbReference>
<evidence type="ECO:0000259" key="2">
    <source>
        <dbReference type="Pfam" id="PF01757"/>
    </source>
</evidence>
<evidence type="ECO:0000256" key="1">
    <source>
        <dbReference type="SAM" id="Phobius"/>
    </source>
</evidence>
<feature type="domain" description="Acyltransferase 3" evidence="2">
    <location>
        <begin position="1"/>
        <end position="346"/>
    </location>
</feature>
<feature type="transmembrane region" description="Helical" evidence="1">
    <location>
        <begin position="327"/>
        <end position="349"/>
    </location>
</feature>
<feature type="transmembrane region" description="Helical" evidence="1">
    <location>
        <begin position="224"/>
        <end position="245"/>
    </location>
</feature>
<dbReference type="PANTHER" id="PTHR23028:SF53">
    <property type="entry name" value="ACYL_TRANSF_3 DOMAIN-CONTAINING PROTEIN"/>
    <property type="match status" value="1"/>
</dbReference>
<proteinExistence type="predicted"/>
<dbReference type="GO" id="GO:0016747">
    <property type="term" value="F:acyltransferase activity, transferring groups other than amino-acyl groups"/>
    <property type="evidence" value="ECO:0007669"/>
    <property type="project" value="InterPro"/>
</dbReference>
<keyword evidence="1" id="KW-0812">Transmembrane</keyword>
<evidence type="ECO:0000313" key="4">
    <source>
        <dbReference type="Proteomes" id="UP000035352"/>
    </source>
</evidence>
<name>A0A0G3BF43_9BURK</name>
<protein>
    <submittedName>
        <fullName evidence="3">O-antigen acetylase</fullName>
    </submittedName>
</protein>
<accession>A0A0G3BF43</accession>
<dbReference type="AlphaFoldDB" id="A0A0G3BF43"/>
<dbReference type="STRING" id="413882.AAW51_1226"/>
<feature type="transmembrane region" description="Helical" evidence="1">
    <location>
        <begin position="186"/>
        <end position="212"/>
    </location>
</feature>
<dbReference type="Pfam" id="PF01757">
    <property type="entry name" value="Acyl_transf_3"/>
    <property type="match status" value="1"/>
</dbReference>
<organism evidence="3 4">
    <name type="scientific">Caldimonas brevitalea</name>
    <dbReference type="NCBI Taxonomy" id="413882"/>
    <lineage>
        <taxon>Bacteria</taxon>
        <taxon>Pseudomonadati</taxon>
        <taxon>Pseudomonadota</taxon>
        <taxon>Betaproteobacteria</taxon>
        <taxon>Burkholderiales</taxon>
        <taxon>Sphaerotilaceae</taxon>
        <taxon>Caldimonas</taxon>
    </lineage>
</organism>
<reference evidence="3 4" key="1">
    <citation type="submission" date="2015-05" db="EMBL/GenBank/DDBJ databases">
        <authorList>
            <person name="Tang B."/>
            <person name="Yu Y."/>
        </authorList>
    </citation>
    <scope>NUCLEOTIDE SEQUENCE [LARGE SCALE GENOMIC DNA]</scope>
    <source>
        <strain evidence="3 4">DSM 7029</strain>
    </source>
</reference>
<dbReference type="InterPro" id="IPR002656">
    <property type="entry name" value="Acyl_transf_3_dom"/>
</dbReference>
<keyword evidence="1" id="KW-0472">Membrane</keyword>
<dbReference type="InterPro" id="IPR050879">
    <property type="entry name" value="Acyltransferase_3"/>
</dbReference>
<sequence length="371" mass="41150">MNLARWLAALCVMVSHLRDRLFGAYGELSDPNPLWTAFYFVTGYGHEAVVVFFVISGFLVGGITWQRWSTQGPDVPRYMAARFARVYTVVVPAIALGLMLDLLGARFFNASTIYPPPEPFGVETLANVRNTDWITVLGNVFMLQEIVVETPGTNGVLWSMSYEWWYYVLFGLLGAAAAMPRQRSALGYGVLGLAVAAFLPPGILMMGLLWMIGVGACQAYRAGWRVPALLALPAFGAVLVVLRVLTIKHDFGLSLDLVKKLTLSLSFAALLLVNWRPSGTRISHLHKVLADSSFSLYMTHSPMIVFLAAVANDTFGLQYHRSGDAVGLLLFVLFTAVVYAYSFVFWRLFERHHGKVFKWLTSWPRVAGKPA</sequence>